<feature type="compositionally biased region" description="Polar residues" evidence="4">
    <location>
        <begin position="722"/>
        <end position="734"/>
    </location>
</feature>
<evidence type="ECO:0000256" key="3">
    <source>
        <dbReference type="ARBA" id="ARBA00023242"/>
    </source>
</evidence>
<feature type="compositionally biased region" description="Basic and acidic residues" evidence="4">
    <location>
        <begin position="23"/>
        <end position="33"/>
    </location>
</feature>
<feature type="compositionally biased region" description="Basic and acidic residues" evidence="4">
    <location>
        <begin position="1"/>
        <end position="13"/>
    </location>
</feature>
<evidence type="ECO:0000256" key="2">
    <source>
        <dbReference type="ARBA" id="ARBA00022553"/>
    </source>
</evidence>
<dbReference type="GeneID" id="94169400"/>
<dbReference type="RefSeq" id="XP_067689993.1">
    <property type="nucleotide sequence ID" value="XM_067833890.1"/>
</dbReference>
<dbReference type="GO" id="GO:0032040">
    <property type="term" value="C:small-subunit processome"/>
    <property type="evidence" value="ECO:0007669"/>
    <property type="project" value="InterPro"/>
</dbReference>
<evidence type="ECO:0000256" key="4">
    <source>
        <dbReference type="SAM" id="MobiDB-lite"/>
    </source>
</evidence>
<feature type="compositionally biased region" description="Basic residues" evidence="4">
    <location>
        <begin position="170"/>
        <end position="182"/>
    </location>
</feature>
<feature type="compositionally biased region" description="Low complexity" evidence="4">
    <location>
        <begin position="797"/>
        <end position="814"/>
    </location>
</feature>
<feature type="compositionally biased region" description="Basic residues" evidence="4">
    <location>
        <begin position="980"/>
        <end position="991"/>
    </location>
</feature>
<dbReference type="Proteomes" id="UP000674179">
    <property type="component" value="Chromosome 32"/>
</dbReference>
<feature type="compositionally biased region" description="Basic and acidic residues" evidence="4">
    <location>
        <begin position="619"/>
        <end position="636"/>
    </location>
</feature>
<organism evidence="5 6">
    <name type="scientific">Leishmania enriettii</name>
    <dbReference type="NCBI Taxonomy" id="5663"/>
    <lineage>
        <taxon>Eukaryota</taxon>
        <taxon>Discoba</taxon>
        <taxon>Euglenozoa</taxon>
        <taxon>Kinetoplastea</taxon>
        <taxon>Metakinetoplastina</taxon>
        <taxon>Trypanosomatida</taxon>
        <taxon>Trypanosomatidae</taxon>
        <taxon>Leishmaniinae</taxon>
        <taxon>Leishmania</taxon>
    </lineage>
</organism>
<feature type="compositionally biased region" description="Low complexity" evidence="4">
    <location>
        <begin position="708"/>
        <end position="721"/>
    </location>
</feature>
<dbReference type="EMBL" id="JAFHKP010000032">
    <property type="protein sequence ID" value="KAG5470823.1"/>
    <property type="molecule type" value="Genomic_DNA"/>
</dbReference>
<feature type="region of interest" description="Disordered" evidence="4">
    <location>
        <begin position="68"/>
        <end position="158"/>
    </location>
</feature>
<accession>A0A836GVZ9</accession>
<evidence type="ECO:0008006" key="7">
    <source>
        <dbReference type="Google" id="ProtNLM"/>
    </source>
</evidence>
<keyword evidence="6" id="KW-1185">Reference proteome</keyword>
<dbReference type="AlphaFoldDB" id="A0A836GVZ9"/>
<name>A0A836GVZ9_LEIEN</name>
<dbReference type="OrthoDB" id="277439at2759"/>
<reference evidence="5 6" key="1">
    <citation type="submission" date="2021-02" db="EMBL/GenBank/DDBJ databases">
        <title>Leishmania (Mundinia) enrietti genome sequencing and assembly.</title>
        <authorList>
            <person name="Almutairi H."/>
            <person name="Gatherer D."/>
        </authorList>
    </citation>
    <scope>NUCLEOTIDE SEQUENCE [LARGE SCALE GENOMIC DNA]</scope>
    <source>
        <strain evidence="5">CUR178</strain>
    </source>
</reference>
<evidence type="ECO:0000313" key="5">
    <source>
        <dbReference type="EMBL" id="KAG5470823.1"/>
    </source>
</evidence>
<dbReference type="InterPro" id="IPR006709">
    <property type="entry name" value="SSU_processome_Utp14"/>
</dbReference>
<feature type="region of interest" description="Disordered" evidence="4">
    <location>
        <begin position="170"/>
        <end position="214"/>
    </location>
</feature>
<feature type="region of interest" description="Disordered" evidence="4">
    <location>
        <begin position="603"/>
        <end position="817"/>
    </location>
</feature>
<comment type="caution">
    <text evidence="5">The sequence shown here is derived from an EMBL/GenBank/DDBJ whole genome shotgun (WGS) entry which is preliminary data.</text>
</comment>
<feature type="region of interest" description="Disordered" evidence="4">
    <location>
        <begin position="975"/>
        <end position="999"/>
    </location>
</feature>
<dbReference type="GO" id="GO:0006364">
    <property type="term" value="P:rRNA processing"/>
    <property type="evidence" value="ECO:0007669"/>
    <property type="project" value="InterPro"/>
</dbReference>
<keyword evidence="2" id="KW-0597">Phosphoprotein</keyword>
<evidence type="ECO:0000313" key="6">
    <source>
        <dbReference type="Proteomes" id="UP000674179"/>
    </source>
</evidence>
<feature type="region of interest" description="Disordered" evidence="4">
    <location>
        <begin position="576"/>
        <end position="595"/>
    </location>
</feature>
<dbReference type="KEGG" id="lenr:94169400"/>
<dbReference type="Pfam" id="PF04615">
    <property type="entry name" value="Utp14"/>
    <property type="match status" value="1"/>
</dbReference>
<keyword evidence="3" id="KW-0539">Nucleus</keyword>
<feature type="region of interest" description="Disordered" evidence="4">
    <location>
        <begin position="1"/>
        <end position="51"/>
    </location>
</feature>
<protein>
    <recommendedName>
        <fullName evidence="7">U3 small nucleolar RNA-associated protein 14</fullName>
    </recommendedName>
</protein>
<comment type="subcellular location">
    <subcellularLocation>
        <location evidence="1">Nucleus</location>
        <location evidence="1">Nucleolus</location>
    </subcellularLocation>
</comment>
<evidence type="ECO:0000256" key="1">
    <source>
        <dbReference type="ARBA" id="ARBA00004604"/>
    </source>
</evidence>
<gene>
    <name evidence="5" type="ORF">CUR178_02127</name>
</gene>
<proteinExistence type="predicted"/>
<dbReference type="PANTHER" id="PTHR14150:SF12">
    <property type="entry name" value="U3 SMALL NUCLEOLAR RNA-ASSOCIATED PROTEIN 14 HOMOLOG A"/>
    <property type="match status" value="1"/>
</dbReference>
<sequence>MVRRSEAAKWGKEAHRKGSILARRRDGEGERQQPGKLMLSNPLIPPELDEDIDDDLAFNSEDERLYGDFFSENATEKSTLSKKKSSARPSRDSGLHEDDDVALLEDGLAVVGKSERTKSARKGPKTKDRCGAAEGADDGLDSYHEEGQSSGGDEDFIDLSDMLDMSLKAEKKKKQAKAKKATRITETGAKVAKKRRASQLTDEPESVFGLADATTSGGAASYTGAMQRILRQKEGLTDRDVEAVKGRIKRSLQSKRNIVAVDADDLTKDRLTRKEVRAIVDEGMERYKPLLKELDSAKHIQFPMHLPDSTPVASSVGGIVAAADAQFRSDRAVTPAQSNSSAYRFGQKMDALLSKAGLSRRHVGDGADTPNSIGNYVKFDDGAANAAQSHGVEDAVAPTSGYVAKLKAMLAYENSRRKRLNRIKSKTYRRILRKEKEREKERQQKAFELLHPELARQRLAERLLKARIEERVTQKHKNTSAWVKHAKRFAQFDDNTKDAIDDQHATHQRLMQKMEQDAGEENYERYMAGDNQSEVSSEEERAVDALIETVSASGGAPLSRRDVKSILWSSVDALEDDENPSAGMKGSSPISRARAELREMRFMKNAREREEKDYEDQLDALRRDIEKHQREERADGEVDGEEAEEVGGAPRKPSSNSTLSPAAAGRVAFKKGKKSGATEQVLLRRQGGIRIEASDAGAEPSGNESDGAEVGSVVSVSSSEANGKSSSVDGSDTNGRVRARNVKTEKAKQSVPSAQPTSEFAGSRRNAQQERGLVKKKATSTRVTILPRKRARSDDNAAAAATAPLASTAEESTSVPEEDLRLHQEYLISRAFAHDDVDEDFMKEKESQVETIMRPEDKNQSLPGWGEWGGEDPELNRRHQEAVVHQATQRQIEKSFLLKSRADAALEHVIINHDGVELVPNRMTLHMVPRPFSNPQEFARSMRQPMGPEWTSALSFKEGVQPRIEVRQGQSLLPLDLSLRRPKTKTKRRKTKADPTPAA</sequence>
<dbReference type="PANTHER" id="PTHR14150">
    <property type="entry name" value="U3 SMALL NUCLEOLAR RNA-ASSOCIATED PROTEIN 14"/>
    <property type="match status" value="1"/>
</dbReference>
<feature type="compositionally biased region" description="Polar residues" evidence="4">
    <location>
        <begin position="750"/>
        <end position="760"/>
    </location>
</feature>
<feature type="compositionally biased region" description="Basic and acidic residues" evidence="4">
    <location>
        <begin position="603"/>
        <end position="612"/>
    </location>
</feature>